<comment type="similarity">
    <text evidence="2">Belongs to the EamA transporter family.</text>
</comment>
<dbReference type="RefSeq" id="WP_239693429.1">
    <property type="nucleotide sequence ID" value="NZ_JBHSYQ010000003.1"/>
</dbReference>
<evidence type="ECO:0000256" key="3">
    <source>
        <dbReference type="ARBA" id="ARBA00022692"/>
    </source>
</evidence>
<keyword evidence="9" id="KW-1185">Reference proteome</keyword>
<proteinExistence type="inferred from homology"/>
<evidence type="ECO:0000259" key="7">
    <source>
        <dbReference type="Pfam" id="PF00892"/>
    </source>
</evidence>
<feature type="transmembrane region" description="Helical" evidence="6">
    <location>
        <begin position="82"/>
        <end position="101"/>
    </location>
</feature>
<feature type="domain" description="EamA" evidence="7">
    <location>
        <begin position="168"/>
        <end position="302"/>
    </location>
</feature>
<feature type="transmembrane region" description="Helical" evidence="6">
    <location>
        <begin position="136"/>
        <end position="154"/>
    </location>
</feature>
<organism evidence="8 9">
    <name type="scientific">Rufibacter roseus</name>
    <dbReference type="NCBI Taxonomy" id="1567108"/>
    <lineage>
        <taxon>Bacteria</taxon>
        <taxon>Pseudomonadati</taxon>
        <taxon>Bacteroidota</taxon>
        <taxon>Cytophagia</taxon>
        <taxon>Cytophagales</taxon>
        <taxon>Hymenobacteraceae</taxon>
        <taxon>Rufibacter</taxon>
    </lineage>
</organism>
<dbReference type="Pfam" id="PF00892">
    <property type="entry name" value="EamA"/>
    <property type="match status" value="2"/>
</dbReference>
<dbReference type="Gene3D" id="1.10.3730.20">
    <property type="match status" value="1"/>
</dbReference>
<dbReference type="Proteomes" id="UP001596405">
    <property type="component" value="Unassembled WGS sequence"/>
</dbReference>
<keyword evidence="3 6" id="KW-0812">Transmembrane</keyword>
<evidence type="ECO:0000256" key="5">
    <source>
        <dbReference type="ARBA" id="ARBA00023136"/>
    </source>
</evidence>
<evidence type="ECO:0000313" key="8">
    <source>
        <dbReference type="EMBL" id="MFC6996720.1"/>
    </source>
</evidence>
<dbReference type="InterPro" id="IPR000620">
    <property type="entry name" value="EamA_dom"/>
</dbReference>
<feature type="domain" description="EamA" evidence="7">
    <location>
        <begin position="29"/>
        <end position="152"/>
    </location>
</feature>
<gene>
    <name evidence="8" type="ORF">ACFQHR_03750</name>
</gene>
<dbReference type="InterPro" id="IPR050638">
    <property type="entry name" value="AA-Vitamin_Transporters"/>
</dbReference>
<keyword evidence="5 6" id="KW-0472">Membrane</keyword>
<name>A0ABW2DI82_9BACT</name>
<feature type="transmembrane region" description="Helical" evidence="6">
    <location>
        <begin position="166"/>
        <end position="184"/>
    </location>
</feature>
<feature type="transmembrane region" description="Helical" evidence="6">
    <location>
        <begin position="52"/>
        <end position="70"/>
    </location>
</feature>
<dbReference type="EMBL" id="JBHSYQ010000003">
    <property type="protein sequence ID" value="MFC6996720.1"/>
    <property type="molecule type" value="Genomic_DNA"/>
</dbReference>
<dbReference type="InterPro" id="IPR037185">
    <property type="entry name" value="EmrE-like"/>
</dbReference>
<accession>A0ABW2DI82</accession>
<feature type="transmembrane region" description="Helical" evidence="6">
    <location>
        <begin position="196"/>
        <end position="218"/>
    </location>
</feature>
<evidence type="ECO:0000256" key="2">
    <source>
        <dbReference type="ARBA" id="ARBA00007362"/>
    </source>
</evidence>
<evidence type="ECO:0000313" key="9">
    <source>
        <dbReference type="Proteomes" id="UP001596405"/>
    </source>
</evidence>
<evidence type="ECO:0000256" key="6">
    <source>
        <dbReference type="SAM" id="Phobius"/>
    </source>
</evidence>
<feature type="transmembrane region" description="Helical" evidence="6">
    <location>
        <begin position="21"/>
        <end position="40"/>
    </location>
</feature>
<comment type="caution">
    <text evidence="8">The sequence shown here is derived from an EMBL/GenBank/DDBJ whole genome shotgun (WGS) entry which is preliminary data.</text>
</comment>
<feature type="transmembrane region" description="Helical" evidence="6">
    <location>
        <begin position="258"/>
        <end position="277"/>
    </location>
</feature>
<dbReference type="PANTHER" id="PTHR32322">
    <property type="entry name" value="INNER MEMBRANE TRANSPORTER"/>
    <property type="match status" value="1"/>
</dbReference>
<dbReference type="SUPFAM" id="SSF103481">
    <property type="entry name" value="Multidrug resistance efflux transporter EmrE"/>
    <property type="match status" value="2"/>
</dbReference>
<feature type="transmembrane region" description="Helical" evidence="6">
    <location>
        <begin position="230"/>
        <end position="249"/>
    </location>
</feature>
<reference evidence="9" key="1">
    <citation type="journal article" date="2019" name="Int. J. Syst. Evol. Microbiol.">
        <title>The Global Catalogue of Microorganisms (GCM) 10K type strain sequencing project: providing services to taxonomists for standard genome sequencing and annotation.</title>
        <authorList>
            <consortium name="The Broad Institute Genomics Platform"/>
            <consortium name="The Broad Institute Genome Sequencing Center for Infectious Disease"/>
            <person name="Wu L."/>
            <person name="Ma J."/>
        </authorList>
    </citation>
    <scope>NUCLEOTIDE SEQUENCE [LARGE SCALE GENOMIC DNA]</scope>
    <source>
        <strain evidence="9">CGMCC 4.7393</strain>
    </source>
</reference>
<feature type="transmembrane region" description="Helical" evidence="6">
    <location>
        <begin position="107"/>
        <end position="129"/>
    </location>
</feature>
<keyword evidence="4 6" id="KW-1133">Transmembrane helix</keyword>
<comment type="subcellular location">
    <subcellularLocation>
        <location evidence="1">Membrane</location>
        <topology evidence="1">Multi-pass membrane protein</topology>
    </subcellularLocation>
</comment>
<sequence length="305" mass="32185">MSTNISPAVAAPSTPASTPPLAWFILGGLSLIWGTSFILIKKGLTVFSSDELGALRITIATLALLPFALKGLKAPKPGQWKFLLLSGLIGNLIPAFLFAYAETKLASGLAGVLNSLTALFTLIIGAVFFQQRITALRVLGILIGIGGTAVLIFSGSAQENSSNSFYGLYVVLATVLYGGSLNIIKHCLSGIKPLTMASLALLTVGPVAFVYLCTTPAFDKLATNPQAWEALGYISLLSVFSTAIGLVFYNKLIHMTNTLFASTSTYLMPIVALMWGVADGETIHLMHYVGMAVILAGVLLVNRAK</sequence>
<feature type="transmembrane region" description="Helical" evidence="6">
    <location>
        <begin position="283"/>
        <end position="301"/>
    </location>
</feature>
<evidence type="ECO:0000256" key="1">
    <source>
        <dbReference type="ARBA" id="ARBA00004141"/>
    </source>
</evidence>
<evidence type="ECO:0000256" key="4">
    <source>
        <dbReference type="ARBA" id="ARBA00022989"/>
    </source>
</evidence>
<dbReference type="PANTHER" id="PTHR32322:SF2">
    <property type="entry name" value="EAMA DOMAIN-CONTAINING PROTEIN"/>
    <property type="match status" value="1"/>
</dbReference>
<protein>
    <submittedName>
        <fullName evidence="8">DMT family transporter</fullName>
    </submittedName>
</protein>